<evidence type="ECO:0000313" key="1">
    <source>
        <dbReference type="EMBL" id="MBC5646672.1"/>
    </source>
</evidence>
<accession>A0ABR7EA69</accession>
<sequence length="189" mass="21955">MNAKKDSDKSFAATIPDVVKAFSISDESIMEVANLWEEEYVYANLPDKRYSAGIDNVMSYPEEVSKQLVNIIGIEQPITNTLLYKRILRIWTLIRGTSGLQKFINNLIIDLYKNSLPIASSVIYWERAKRSVNYIYYRINSKRDIQDIPILEAMNTARYAIEQQISIFTEDLKKIPKFLVSVKKERTYI</sequence>
<protein>
    <submittedName>
        <fullName evidence="1">Uncharacterized protein</fullName>
    </submittedName>
</protein>
<dbReference type="RefSeq" id="WP_186962086.1">
    <property type="nucleotide sequence ID" value="NZ_JACOOI010000078.1"/>
</dbReference>
<keyword evidence="2" id="KW-1185">Reference proteome</keyword>
<gene>
    <name evidence="1" type="ORF">H8S77_27870</name>
</gene>
<dbReference type="Proteomes" id="UP000644010">
    <property type="component" value="Unassembled WGS sequence"/>
</dbReference>
<name>A0ABR7EA69_9BACT</name>
<evidence type="ECO:0000313" key="2">
    <source>
        <dbReference type="Proteomes" id="UP000644010"/>
    </source>
</evidence>
<comment type="caution">
    <text evidence="1">The sequence shown here is derived from an EMBL/GenBank/DDBJ whole genome shotgun (WGS) entry which is preliminary data.</text>
</comment>
<reference evidence="1 2" key="1">
    <citation type="submission" date="2020-08" db="EMBL/GenBank/DDBJ databases">
        <title>Genome public.</title>
        <authorList>
            <person name="Liu C."/>
            <person name="Sun Q."/>
        </authorList>
    </citation>
    <scope>NUCLEOTIDE SEQUENCE [LARGE SCALE GENOMIC DNA]</scope>
    <source>
        <strain evidence="1 2">BX2</strain>
    </source>
</reference>
<organism evidence="1 2">
    <name type="scientific">Parabacteroides segnis</name>
    <dbReference type="NCBI Taxonomy" id="2763058"/>
    <lineage>
        <taxon>Bacteria</taxon>
        <taxon>Pseudomonadati</taxon>
        <taxon>Bacteroidota</taxon>
        <taxon>Bacteroidia</taxon>
        <taxon>Bacteroidales</taxon>
        <taxon>Tannerellaceae</taxon>
        <taxon>Parabacteroides</taxon>
    </lineage>
</organism>
<dbReference type="EMBL" id="JACOOI010000078">
    <property type="protein sequence ID" value="MBC5646672.1"/>
    <property type="molecule type" value="Genomic_DNA"/>
</dbReference>
<proteinExistence type="predicted"/>